<name>A0A7C4VSB0_9BACT</name>
<dbReference type="InterPro" id="IPR029052">
    <property type="entry name" value="Metallo-depent_PP-like"/>
</dbReference>
<dbReference type="GO" id="GO:0016791">
    <property type="term" value="F:phosphatase activity"/>
    <property type="evidence" value="ECO:0007669"/>
    <property type="project" value="TreeGrafter"/>
</dbReference>
<dbReference type="PANTHER" id="PTHR42850:SF2">
    <property type="entry name" value="BLL5683 PROTEIN"/>
    <property type="match status" value="1"/>
</dbReference>
<dbReference type="AlphaFoldDB" id="A0A7C4VSB0"/>
<dbReference type="GO" id="GO:0005737">
    <property type="term" value="C:cytoplasm"/>
    <property type="evidence" value="ECO:0007669"/>
    <property type="project" value="TreeGrafter"/>
</dbReference>
<evidence type="ECO:0000259" key="2">
    <source>
        <dbReference type="Pfam" id="PF12850"/>
    </source>
</evidence>
<dbReference type="PANTHER" id="PTHR42850">
    <property type="entry name" value="METALLOPHOSPHOESTERASE"/>
    <property type="match status" value="1"/>
</dbReference>
<dbReference type="Gene3D" id="3.60.21.10">
    <property type="match status" value="1"/>
</dbReference>
<evidence type="ECO:0000256" key="1">
    <source>
        <dbReference type="ARBA" id="ARBA00008950"/>
    </source>
</evidence>
<dbReference type="InterPro" id="IPR011152">
    <property type="entry name" value="Pesterase_MJ0912"/>
</dbReference>
<dbReference type="EMBL" id="DSUH01000399">
    <property type="protein sequence ID" value="HGU34650.1"/>
    <property type="molecule type" value="Genomic_DNA"/>
</dbReference>
<proteinExistence type="inferred from homology"/>
<evidence type="ECO:0000313" key="3">
    <source>
        <dbReference type="EMBL" id="HGU34650.1"/>
    </source>
</evidence>
<accession>A0A7C4VSB0</accession>
<gene>
    <name evidence="3" type="ORF">ENS29_17665</name>
</gene>
<dbReference type="InterPro" id="IPR050126">
    <property type="entry name" value="Ap4A_hydrolase"/>
</dbReference>
<comment type="caution">
    <text evidence="3">The sequence shown here is derived from an EMBL/GenBank/DDBJ whole genome shotgun (WGS) entry which is preliminary data.</text>
</comment>
<feature type="domain" description="Calcineurin-like phosphoesterase" evidence="2">
    <location>
        <begin position="28"/>
        <end position="233"/>
    </location>
</feature>
<protein>
    <submittedName>
        <fullName evidence="3">Metallophosphoesterase</fullName>
    </submittedName>
</protein>
<dbReference type="PIRSF" id="PIRSF000883">
    <property type="entry name" value="Pesterase_MJ0912"/>
    <property type="match status" value="1"/>
</dbReference>
<dbReference type="Pfam" id="PF12850">
    <property type="entry name" value="Metallophos_2"/>
    <property type="match status" value="1"/>
</dbReference>
<dbReference type="InterPro" id="IPR024654">
    <property type="entry name" value="Calcineurin-like_PHP_lpxH"/>
</dbReference>
<sequence length="270" mass="30158">MLFEHDRHTGPCHSELPRCASFRGTRYMLVAIIADLHANLEATVAVLAKLDEIRPDTAVCLGDLVGYNANPNEVVDLIRERGIPCLMGNHDAAVSGLEEPWFFNARAQAAILWQRERLREDNRQWLAALPPHLYFNDYCVGVHGAPGNRDDYILDWLDAVRQVEYLSKMGARVCFFGHSHRASFFGERGTIPFNGGTVRCALHRDNRYFINPGSIGQPRDQDPRAAFGLYDTDAQIFEFCRVNYDISGAASRILAAGLPGELAARLSVGR</sequence>
<reference evidence="3" key="1">
    <citation type="journal article" date="2020" name="mSystems">
        <title>Genome- and Community-Level Interaction Insights into Carbon Utilization and Element Cycling Functions of Hydrothermarchaeota in Hydrothermal Sediment.</title>
        <authorList>
            <person name="Zhou Z."/>
            <person name="Liu Y."/>
            <person name="Xu W."/>
            <person name="Pan J."/>
            <person name="Luo Z.H."/>
            <person name="Li M."/>
        </authorList>
    </citation>
    <scope>NUCLEOTIDE SEQUENCE [LARGE SCALE GENOMIC DNA]</scope>
    <source>
        <strain evidence="3">SpSt-477</strain>
    </source>
</reference>
<dbReference type="SUPFAM" id="SSF56300">
    <property type="entry name" value="Metallo-dependent phosphatases"/>
    <property type="match status" value="1"/>
</dbReference>
<organism evidence="3">
    <name type="scientific">Desulfatirhabdium butyrativorans</name>
    <dbReference type="NCBI Taxonomy" id="340467"/>
    <lineage>
        <taxon>Bacteria</taxon>
        <taxon>Pseudomonadati</taxon>
        <taxon>Thermodesulfobacteriota</taxon>
        <taxon>Desulfobacteria</taxon>
        <taxon>Desulfobacterales</taxon>
        <taxon>Desulfatirhabdiaceae</taxon>
        <taxon>Desulfatirhabdium</taxon>
    </lineage>
</organism>
<comment type="similarity">
    <text evidence="1">Belongs to the metallophosphoesterase superfamily. YfcE family.</text>
</comment>